<protein>
    <submittedName>
        <fullName evidence="1">Uncharacterized protein</fullName>
    </submittedName>
</protein>
<accession>A0AAV8SL10</accession>
<name>A0AAV8SL10_9ROSI</name>
<organism evidence="1 2">
    <name type="scientific">Erythroxylum novogranatense</name>
    <dbReference type="NCBI Taxonomy" id="1862640"/>
    <lineage>
        <taxon>Eukaryota</taxon>
        <taxon>Viridiplantae</taxon>
        <taxon>Streptophyta</taxon>
        <taxon>Embryophyta</taxon>
        <taxon>Tracheophyta</taxon>
        <taxon>Spermatophyta</taxon>
        <taxon>Magnoliopsida</taxon>
        <taxon>eudicotyledons</taxon>
        <taxon>Gunneridae</taxon>
        <taxon>Pentapetalae</taxon>
        <taxon>rosids</taxon>
        <taxon>fabids</taxon>
        <taxon>Malpighiales</taxon>
        <taxon>Erythroxylaceae</taxon>
        <taxon>Erythroxylum</taxon>
    </lineage>
</organism>
<gene>
    <name evidence="1" type="ORF">K2173_006488</name>
</gene>
<keyword evidence="2" id="KW-1185">Reference proteome</keyword>
<dbReference type="AlphaFoldDB" id="A0AAV8SL10"/>
<evidence type="ECO:0000313" key="1">
    <source>
        <dbReference type="EMBL" id="KAJ8752686.1"/>
    </source>
</evidence>
<sequence>MRKESSTTHHLVESVLARRCCLADPIVGVIPPRPCTTTYLGLSKGRLVDKDRRGIRMLNWSLLGLLEYVSLLNGGRIGVRLLSWSEGGAAFWQPRCGVVLGDTRIVRLSDCGIYIRVVDPHSRASPDSIMRKESSTTHPLAESVLARGCCLADPIVGVISPCPCTTTYLGVSKGRLVDKDRRGIRMLNWSLLGLLEYGSLLNDGRIGVRLLSWSEGGAAFWQTRCGVVLGDTRIVRLSDCGIYIRVADPHSRASPDSIMRKESSTMHPLAESARALVLFGRSDRGVIPAACAP</sequence>
<proteinExistence type="predicted"/>
<dbReference type="EMBL" id="JAIWQS010000010">
    <property type="protein sequence ID" value="KAJ8752686.1"/>
    <property type="molecule type" value="Genomic_DNA"/>
</dbReference>
<evidence type="ECO:0000313" key="2">
    <source>
        <dbReference type="Proteomes" id="UP001159364"/>
    </source>
</evidence>
<comment type="caution">
    <text evidence="1">The sequence shown here is derived from an EMBL/GenBank/DDBJ whole genome shotgun (WGS) entry which is preliminary data.</text>
</comment>
<dbReference type="Proteomes" id="UP001159364">
    <property type="component" value="Linkage Group LG10"/>
</dbReference>
<reference evidence="1 2" key="1">
    <citation type="submission" date="2021-09" db="EMBL/GenBank/DDBJ databases">
        <title>Genomic insights and catalytic innovation underlie evolution of tropane alkaloids biosynthesis.</title>
        <authorList>
            <person name="Wang Y.-J."/>
            <person name="Tian T."/>
            <person name="Huang J.-P."/>
            <person name="Huang S.-X."/>
        </authorList>
    </citation>
    <scope>NUCLEOTIDE SEQUENCE [LARGE SCALE GENOMIC DNA]</scope>
    <source>
        <strain evidence="1">KIB-2018</strain>
        <tissue evidence="1">Leaf</tissue>
    </source>
</reference>